<keyword evidence="4" id="KW-1185">Reference proteome</keyword>
<reference evidence="3 4" key="1">
    <citation type="journal article" date="2024" name="Insects">
        <title>An Improved Chromosome-Level Genome Assembly of the Firefly Pyrocoelia pectoralis.</title>
        <authorList>
            <person name="Fu X."/>
            <person name="Meyer-Rochow V.B."/>
            <person name="Ballantyne L."/>
            <person name="Zhu X."/>
        </authorList>
    </citation>
    <scope>NUCLEOTIDE SEQUENCE [LARGE SCALE GENOMIC DNA]</scope>
    <source>
        <strain evidence="3">XCY_ONT2</strain>
    </source>
</reference>
<gene>
    <name evidence="3" type="ORF">RI129_011228</name>
</gene>
<proteinExistence type="predicted"/>
<feature type="domain" description="MADF" evidence="2">
    <location>
        <begin position="16"/>
        <end position="55"/>
    </location>
</feature>
<dbReference type="InterPro" id="IPR006578">
    <property type="entry name" value="MADF-dom"/>
</dbReference>
<dbReference type="EMBL" id="JAVRBK010000008">
    <property type="protein sequence ID" value="KAK5640417.1"/>
    <property type="molecule type" value="Genomic_DNA"/>
</dbReference>
<accession>A0AAN7ZFA5</accession>
<comment type="caution">
    <text evidence="3">The sequence shown here is derived from an EMBL/GenBank/DDBJ whole genome shotgun (WGS) entry which is preliminary data.</text>
</comment>
<sequence length="168" mass="19382">MTEKSGSWSPVEIDNLITLVSERRDLYDQSSSGYSNLNTTDTLWRQISSQFPNRNEESDQNTEEYNSQTNPHVDDETYSPSVSDAPSTPEGPTSGSRKKRKSKLNPVDERFLTFFEKKHESTAKREKSSNELFLASLLEDMNKLQQDDLRKFKIIMLSKLGEFLDKYI</sequence>
<name>A0AAN7ZFA5_9COLE</name>
<dbReference type="Proteomes" id="UP001329430">
    <property type="component" value="Chromosome 8"/>
</dbReference>
<evidence type="ECO:0000259" key="2">
    <source>
        <dbReference type="Pfam" id="PF10545"/>
    </source>
</evidence>
<dbReference type="Pfam" id="PF10545">
    <property type="entry name" value="MADF_DNA_bdg"/>
    <property type="match status" value="1"/>
</dbReference>
<feature type="compositionally biased region" description="Polar residues" evidence="1">
    <location>
        <begin position="78"/>
        <end position="95"/>
    </location>
</feature>
<protein>
    <recommendedName>
        <fullName evidence="2">MADF domain-containing protein</fullName>
    </recommendedName>
</protein>
<evidence type="ECO:0000313" key="3">
    <source>
        <dbReference type="EMBL" id="KAK5640417.1"/>
    </source>
</evidence>
<feature type="region of interest" description="Disordered" evidence="1">
    <location>
        <begin position="51"/>
        <end position="104"/>
    </location>
</feature>
<evidence type="ECO:0000256" key="1">
    <source>
        <dbReference type="SAM" id="MobiDB-lite"/>
    </source>
</evidence>
<organism evidence="3 4">
    <name type="scientific">Pyrocoelia pectoralis</name>
    <dbReference type="NCBI Taxonomy" id="417401"/>
    <lineage>
        <taxon>Eukaryota</taxon>
        <taxon>Metazoa</taxon>
        <taxon>Ecdysozoa</taxon>
        <taxon>Arthropoda</taxon>
        <taxon>Hexapoda</taxon>
        <taxon>Insecta</taxon>
        <taxon>Pterygota</taxon>
        <taxon>Neoptera</taxon>
        <taxon>Endopterygota</taxon>
        <taxon>Coleoptera</taxon>
        <taxon>Polyphaga</taxon>
        <taxon>Elateriformia</taxon>
        <taxon>Elateroidea</taxon>
        <taxon>Lampyridae</taxon>
        <taxon>Lampyrinae</taxon>
        <taxon>Pyrocoelia</taxon>
    </lineage>
</organism>
<evidence type="ECO:0000313" key="4">
    <source>
        <dbReference type="Proteomes" id="UP001329430"/>
    </source>
</evidence>
<dbReference type="AlphaFoldDB" id="A0AAN7ZFA5"/>